<dbReference type="Proteomes" id="UP000479710">
    <property type="component" value="Unassembled WGS sequence"/>
</dbReference>
<accession>A0A6G1EU89</accession>
<gene>
    <name evidence="1" type="ORF">E2562_038074</name>
</gene>
<reference evidence="1 2" key="1">
    <citation type="submission" date="2019-11" db="EMBL/GenBank/DDBJ databases">
        <title>Whole genome sequence of Oryza granulata.</title>
        <authorList>
            <person name="Li W."/>
        </authorList>
    </citation>
    <scope>NUCLEOTIDE SEQUENCE [LARGE SCALE GENOMIC DNA]</scope>
    <source>
        <strain evidence="2">cv. Menghai</strain>
        <tissue evidence="1">Leaf</tissue>
    </source>
</reference>
<sequence>MVAVTVTRKSRSFVAPLSLPAPAAETPITTLELSAIDRVPGLRHNVRSLHVFRHNGAKPDGDAHTVRPR</sequence>
<proteinExistence type="predicted"/>
<keyword evidence="2" id="KW-1185">Reference proteome</keyword>
<dbReference type="OrthoDB" id="444127at2759"/>
<name>A0A6G1EU89_9ORYZ</name>
<protein>
    <submittedName>
        <fullName evidence="1">Uncharacterized protein</fullName>
    </submittedName>
</protein>
<dbReference type="AlphaFoldDB" id="A0A6G1EU89"/>
<dbReference type="EMBL" id="SPHZ02000003">
    <property type="protein sequence ID" value="KAF0928169.1"/>
    <property type="molecule type" value="Genomic_DNA"/>
</dbReference>
<evidence type="ECO:0000313" key="2">
    <source>
        <dbReference type="Proteomes" id="UP000479710"/>
    </source>
</evidence>
<evidence type="ECO:0000313" key="1">
    <source>
        <dbReference type="EMBL" id="KAF0928169.1"/>
    </source>
</evidence>
<comment type="caution">
    <text evidence="1">The sequence shown here is derived from an EMBL/GenBank/DDBJ whole genome shotgun (WGS) entry which is preliminary data.</text>
</comment>
<organism evidence="1 2">
    <name type="scientific">Oryza meyeriana var. granulata</name>
    <dbReference type="NCBI Taxonomy" id="110450"/>
    <lineage>
        <taxon>Eukaryota</taxon>
        <taxon>Viridiplantae</taxon>
        <taxon>Streptophyta</taxon>
        <taxon>Embryophyta</taxon>
        <taxon>Tracheophyta</taxon>
        <taxon>Spermatophyta</taxon>
        <taxon>Magnoliopsida</taxon>
        <taxon>Liliopsida</taxon>
        <taxon>Poales</taxon>
        <taxon>Poaceae</taxon>
        <taxon>BOP clade</taxon>
        <taxon>Oryzoideae</taxon>
        <taxon>Oryzeae</taxon>
        <taxon>Oryzinae</taxon>
        <taxon>Oryza</taxon>
        <taxon>Oryza meyeriana</taxon>
    </lineage>
</organism>